<gene>
    <name evidence="12" type="ORF">RWD45_14225</name>
</gene>
<keyword evidence="8" id="KW-0961">Cell wall biogenesis/degradation</keyword>
<evidence type="ECO:0000256" key="6">
    <source>
        <dbReference type="ARBA" id="ARBA00022984"/>
    </source>
</evidence>
<dbReference type="InterPro" id="IPR050396">
    <property type="entry name" value="Glycosyltr_51/Transpeptidase"/>
</dbReference>
<dbReference type="EC" id="2.4.99.28" evidence="9"/>
<dbReference type="Gene3D" id="3.40.710.10">
    <property type="entry name" value="DD-peptidase/beta-lactamase superfamily"/>
    <property type="match status" value="1"/>
</dbReference>
<comment type="caution">
    <text evidence="12">The sequence shown here is derived from an EMBL/GenBank/DDBJ whole genome shotgun (WGS) entry which is preliminary data.</text>
</comment>
<evidence type="ECO:0000256" key="10">
    <source>
        <dbReference type="ARBA" id="ARBA00049902"/>
    </source>
</evidence>
<evidence type="ECO:0000256" key="2">
    <source>
        <dbReference type="ARBA" id="ARBA00022475"/>
    </source>
</evidence>
<evidence type="ECO:0000256" key="8">
    <source>
        <dbReference type="ARBA" id="ARBA00023316"/>
    </source>
</evidence>
<accession>A0ABU5CVU5</accession>
<keyword evidence="3" id="KW-0328">Glycosyltransferase</keyword>
<evidence type="ECO:0000256" key="5">
    <source>
        <dbReference type="ARBA" id="ARBA00022960"/>
    </source>
</evidence>
<comment type="catalytic activity">
    <reaction evidence="10">
        <text>[GlcNAc-(1-&gt;4)-Mur2Ac(oyl-L-Ala-gamma-D-Glu-L-Lys-D-Ala-D-Ala)](n)-di-trans,octa-cis-undecaprenyl diphosphate + beta-D-GlcNAc-(1-&gt;4)-Mur2Ac(oyl-L-Ala-gamma-D-Glu-L-Lys-D-Ala-D-Ala)-di-trans,octa-cis-undecaprenyl diphosphate = [GlcNAc-(1-&gt;4)-Mur2Ac(oyl-L-Ala-gamma-D-Glu-L-Lys-D-Ala-D-Ala)](n+1)-di-trans,octa-cis-undecaprenyl diphosphate + di-trans,octa-cis-undecaprenyl diphosphate + H(+)</text>
        <dbReference type="Rhea" id="RHEA:23708"/>
        <dbReference type="Rhea" id="RHEA-COMP:9602"/>
        <dbReference type="Rhea" id="RHEA-COMP:9603"/>
        <dbReference type="ChEBI" id="CHEBI:15378"/>
        <dbReference type="ChEBI" id="CHEBI:58405"/>
        <dbReference type="ChEBI" id="CHEBI:60033"/>
        <dbReference type="ChEBI" id="CHEBI:78435"/>
        <dbReference type="EC" id="2.4.99.28"/>
    </reaction>
</comment>
<keyword evidence="2" id="KW-1003">Cell membrane</keyword>
<sequence>MDVTAQQQLEKTVADTFREDSDMNIGALAMDPQSGEMKALIGGRDFKKSMFNRAIDAKRLAGSTFKPFLYYAALDNGYTANVKLMSKPTVFKLDHQEVYQPRNYNGYYAYEPITMAQALALSDNIYAVKTNLYFGPNTLVKTAKEFGITSPLPAVPSLALGTAAVSVKEMVSGYALLANGGESVVGHAIKRIENRNGTTIYSWKDEHRKEVLDPKKAFILTELMTGMFDESLNGYMNVTGSTIADKLTRTYAGNLALQPRTAG</sequence>
<feature type="domain" description="Penicillin-binding protein transpeptidase" evidence="11">
    <location>
        <begin position="26"/>
        <end position="226"/>
    </location>
</feature>
<evidence type="ECO:0000256" key="3">
    <source>
        <dbReference type="ARBA" id="ARBA00022676"/>
    </source>
</evidence>
<dbReference type="InterPro" id="IPR001460">
    <property type="entry name" value="PCN-bd_Tpept"/>
</dbReference>
<name>A0ABU5CVU5_9BACI</name>
<comment type="subcellular location">
    <subcellularLocation>
        <location evidence="1">Membrane</location>
    </subcellularLocation>
</comment>
<evidence type="ECO:0000256" key="4">
    <source>
        <dbReference type="ARBA" id="ARBA00022679"/>
    </source>
</evidence>
<dbReference type="Proteomes" id="UP001275315">
    <property type="component" value="Unassembled WGS sequence"/>
</dbReference>
<protein>
    <recommendedName>
        <fullName evidence="9">peptidoglycan glycosyltransferase</fullName>
        <ecNumber evidence="9">2.4.99.28</ecNumber>
    </recommendedName>
</protein>
<evidence type="ECO:0000259" key="11">
    <source>
        <dbReference type="Pfam" id="PF00905"/>
    </source>
</evidence>
<evidence type="ECO:0000256" key="1">
    <source>
        <dbReference type="ARBA" id="ARBA00004370"/>
    </source>
</evidence>
<organism evidence="12 13">
    <name type="scientific">Paracerasibacillus soli</name>
    <dbReference type="NCBI Taxonomy" id="480284"/>
    <lineage>
        <taxon>Bacteria</taxon>
        <taxon>Bacillati</taxon>
        <taxon>Bacillota</taxon>
        <taxon>Bacilli</taxon>
        <taxon>Bacillales</taxon>
        <taxon>Bacillaceae</taxon>
        <taxon>Paracerasibacillus</taxon>
    </lineage>
</organism>
<evidence type="ECO:0000313" key="13">
    <source>
        <dbReference type="Proteomes" id="UP001275315"/>
    </source>
</evidence>
<evidence type="ECO:0000256" key="7">
    <source>
        <dbReference type="ARBA" id="ARBA00023136"/>
    </source>
</evidence>
<reference evidence="12 13" key="1">
    <citation type="submission" date="2023-10" db="EMBL/GenBank/DDBJ databases">
        <title>Virgibacillus soli CC-YMP-6 genome.</title>
        <authorList>
            <person name="Miliotis G."/>
            <person name="Sengupta P."/>
            <person name="Hameed A."/>
            <person name="Chuvochina M."/>
            <person name="Mcdonagh F."/>
            <person name="Simpson A.C."/>
            <person name="Singh N.K."/>
            <person name="Rekha P.D."/>
            <person name="Raman K."/>
            <person name="Hugenholtz P."/>
            <person name="Venkateswaran K."/>
        </authorList>
    </citation>
    <scope>NUCLEOTIDE SEQUENCE [LARGE SCALE GENOMIC DNA]</scope>
    <source>
        <strain evidence="12 13">CC-YMP-6</strain>
    </source>
</reference>
<keyword evidence="7" id="KW-0472">Membrane</keyword>
<dbReference type="EMBL" id="JAWDIQ010000002">
    <property type="protein sequence ID" value="MDY0409523.1"/>
    <property type="molecule type" value="Genomic_DNA"/>
</dbReference>
<evidence type="ECO:0000313" key="12">
    <source>
        <dbReference type="EMBL" id="MDY0409523.1"/>
    </source>
</evidence>
<keyword evidence="6" id="KW-0573">Peptidoglycan synthesis</keyword>
<dbReference type="SUPFAM" id="SSF56601">
    <property type="entry name" value="beta-lactamase/transpeptidase-like"/>
    <property type="match status" value="1"/>
</dbReference>
<dbReference type="InterPro" id="IPR012338">
    <property type="entry name" value="Beta-lactam/transpept-like"/>
</dbReference>
<dbReference type="PANTHER" id="PTHR32282:SF11">
    <property type="entry name" value="PENICILLIN-BINDING PROTEIN 1B"/>
    <property type="match status" value="1"/>
</dbReference>
<dbReference type="PANTHER" id="PTHR32282">
    <property type="entry name" value="BINDING PROTEIN TRANSPEPTIDASE, PUTATIVE-RELATED"/>
    <property type="match status" value="1"/>
</dbReference>
<evidence type="ECO:0000256" key="9">
    <source>
        <dbReference type="ARBA" id="ARBA00044770"/>
    </source>
</evidence>
<dbReference type="Pfam" id="PF00905">
    <property type="entry name" value="Transpeptidase"/>
    <property type="match status" value="1"/>
</dbReference>
<keyword evidence="4" id="KW-0808">Transferase</keyword>
<keyword evidence="13" id="KW-1185">Reference proteome</keyword>
<keyword evidence="5" id="KW-0133">Cell shape</keyword>
<proteinExistence type="predicted"/>